<dbReference type="GO" id="GO:0015074">
    <property type="term" value="P:DNA integration"/>
    <property type="evidence" value="ECO:0007669"/>
    <property type="project" value="UniProtKB-KW"/>
</dbReference>
<dbReference type="GO" id="GO:0006310">
    <property type="term" value="P:DNA recombination"/>
    <property type="evidence" value="ECO:0007669"/>
    <property type="project" value="UniProtKB-KW"/>
</dbReference>
<dbReference type="STRING" id="212667.VFDL14_23105"/>
<evidence type="ECO:0000313" key="4">
    <source>
        <dbReference type="EMBL" id="KDN29649.1"/>
    </source>
</evidence>
<dbReference type="PROSITE" id="PS51898">
    <property type="entry name" value="TYR_RECOMBINASE"/>
    <property type="match status" value="1"/>
</dbReference>
<keyword evidence="1" id="KW-0229">DNA integration</keyword>
<dbReference type="CDD" id="cd00796">
    <property type="entry name" value="INT_Rci_Hp1_C"/>
    <property type="match status" value="1"/>
</dbReference>
<comment type="caution">
    <text evidence="4">The sequence shown here is derived from an EMBL/GenBank/DDBJ whole genome shotgun (WGS) entry which is preliminary data.</text>
</comment>
<evidence type="ECO:0000313" key="5">
    <source>
        <dbReference type="Proteomes" id="UP000027219"/>
    </source>
</evidence>
<accession>A0A066UZI6</accession>
<dbReference type="Gene3D" id="1.10.443.10">
    <property type="entry name" value="Intergrase catalytic core"/>
    <property type="match status" value="1"/>
</dbReference>
<dbReference type="InterPro" id="IPR013762">
    <property type="entry name" value="Integrase-like_cat_sf"/>
</dbReference>
<dbReference type="PANTHER" id="PTHR30349:SF94">
    <property type="entry name" value="INTEGRASE_RECOMBINASE HI_1414-RELATED"/>
    <property type="match status" value="1"/>
</dbReference>
<keyword evidence="2" id="KW-0233">DNA recombination</keyword>
<dbReference type="InterPro" id="IPR050090">
    <property type="entry name" value="Tyrosine_recombinase_XerCD"/>
</dbReference>
<dbReference type="AlphaFoldDB" id="A0A066UZI6"/>
<dbReference type="Pfam" id="PF00589">
    <property type="entry name" value="Phage_integrase"/>
    <property type="match status" value="1"/>
</dbReference>
<organism evidence="4 5">
    <name type="scientific">Vibrio fortis</name>
    <dbReference type="NCBI Taxonomy" id="212667"/>
    <lineage>
        <taxon>Bacteria</taxon>
        <taxon>Pseudomonadati</taxon>
        <taxon>Pseudomonadota</taxon>
        <taxon>Gammaproteobacteria</taxon>
        <taxon>Vibrionales</taxon>
        <taxon>Vibrionaceae</taxon>
        <taxon>Vibrio</taxon>
    </lineage>
</organism>
<dbReference type="SUPFAM" id="SSF56349">
    <property type="entry name" value="DNA breaking-rejoining enzymes"/>
    <property type="match status" value="1"/>
</dbReference>
<protein>
    <submittedName>
        <fullName evidence="4">Phosphatase</fullName>
    </submittedName>
</protein>
<evidence type="ECO:0000259" key="3">
    <source>
        <dbReference type="PROSITE" id="PS51898"/>
    </source>
</evidence>
<dbReference type="OrthoDB" id="9795573at2"/>
<dbReference type="RefSeq" id="WP_032549874.1">
    <property type="nucleotide sequence ID" value="NZ_JFFR01000004.1"/>
</dbReference>
<evidence type="ECO:0000256" key="2">
    <source>
        <dbReference type="ARBA" id="ARBA00023172"/>
    </source>
</evidence>
<gene>
    <name evidence="4" type="ORF">VFDL14_23105</name>
</gene>
<dbReference type="EMBL" id="JFFR01000004">
    <property type="protein sequence ID" value="KDN29649.1"/>
    <property type="molecule type" value="Genomic_DNA"/>
</dbReference>
<reference evidence="4 5" key="1">
    <citation type="submission" date="2014-02" db="EMBL/GenBank/DDBJ databases">
        <title>Vibrio fortis Dalian14 Genome Sequencing.</title>
        <authorList>
            <person name="Wang Y."/>
            <person name="Song L."/>
            <person name="Liu G."/>
            <person name="Ding J."/>
        </authorList>
    </citation>
    <scope>NUCLEOTIDE SEQUENCE [LARGE SCALE GENOMIC DNA]</scope>
    <source>
        <strain evidence="4 5">Dalian14</strain>
    </source>
</reference>
<evidence type="ECO:0000256" key="1">
    <source>
        <dbReference type="ARBA" id="ARBA00022908"/>
    </source>
</evidence>
<dbReference type="GO" id="GO:0003677">
    <property type="term" value="F:DNA binding"/>
    <property type="evidence" value="ECO:0007669"/>
    <property type="project" value="InterPro"/>
</dbReference>
<proteinExistence type="predicted"/>
<feature type="domain" description="Tyr recombinase" evidence="3">
    <location>
        <begin position="181"/>
        <end position="355"/>
    </location>
</feature>
<keyword evidence="5" id="KW-1185">Reference proteome</keyword>
<dbReference type="InterPro" id="IPR002104">
    <property type="entry name" value="Integrase_catalytic"/>
</dbReference>
<dbReference type="Proteomes" id="UP000027219">
    <property type="component" value="Unassembled WGS sequence"/>
</dbReference>
<name>A0A066UZI6_9VIBR</name>
<dbReference type="InterPro" id="IPR011010">
    <property type="entry name" value="DNA_brk_join_enz"/>
</dbReference>
<dbReference type="PANTHER" id="PTHR30349">
    <property type="entry name" value="PHAGE INTEGRASE-RELATED"/>
    <property type="match status" value="1"/>
</dbReference>
<sequence length="355" mass="40624">MATSTIETIKRKTGTKYKARIRLTRKGKKLYEESKTFDKRTDAKKWAAETLENLETNGIPDGSAKSKPITIGDLITLYLNDPVIAPTIGRSKHAVLSRLRTYPLALLYSDEIRAYDLIKHCKMRQAEDSCPQPQTIYHDITYLKSVLDVANAMFGYKANTQAHHEAIPSLIHYGLIGRSNQRDRRPTPEELRIMEEGLLQRQQHHASHIPLADIFHVSINTCMRVSEITKLRWDDFNSSSATLVVRNRKNPRHKFGNNTTIPLDKETKDIISRQPRVNDLIFPVEARSITAAWQRVAKANGIQDLRYHDLRAEGACRLFERGLDVVQISKITGHRDINVLNNIYLRLGVEAMHNR</sequence>